<dbReference type="InterPro" id="IPR016161">
    <property type="entry name" value="Ald_DH/histidinol_DH"/>
</dbReference>
<dbReference type="Proteomes" id="UP001272097">
    <property type="component" value="Unassembled WGS sequence"/>
</dbReference>
<accession>A0ABU4WV38</accession>
<dbReference type="Gene3D" id="3.40.309.10">
    <property type="entry name" value="Aldehyde Dehydrogenase, Chain A, domain 2"/>
    <property type="match status" value="1"/>
</dbReference>
<name>A0ABU4WV38_9HYPH</name>
<proteinExistence type="inferred from homology"/>
<evidence type="ECO:0000313" key="6">
    <source>
        <dbReference type="Proteomes" id="UP001272097"/>
    </source>
</evidence>
<protein>
    <submittedName>
        <fullName evidence="5">Aldehyde dehydrogenase family protein</fullName>
    </submittedName>
</protein>
<dbReference type="PANTHER" id="PTHR11699">
    <property type="entry name" value="ALDEHYDE DEHYDROGENASE-RELATED"/>
    <property type="match status" value="1"/>
</dbReference>
<gene>
    <name evidence="5" type="ORF">RFM51_06125</name>
</gene>
<keyword evidence="1 3" id="KW-0560">Oxidoreductase</keyword>
<evidence type="ECO:0000256" key="1">
    <source>
        <dbReference type="ARBA" id="ARBA00023002"/>
    </source>
</evidence>
<comment type="caution">
    <text evidence="5">The sequence shown here is derived from an EMBL/GenBank/DDBJ whole genome shotgun (WGS) entry which is preliminary data.</text>
</comment>
<evidence type="ECO:0000313" key="5">
    <source>
        <dbReference type="EMBL" id="MDX8439163.1"/>
    </source>
</evidence>
<dbReference type="EMBL" id="JAVIIS010000006">
    <property type="protein sequence ID" value="MDX8439163.1"/>
    <property type="molecule type" value="Genomic_DNA"/>
</dbReference>
<reference evidence="5 6" key="1">
    <citation type="submission" date="2023-08" db="EMBL/GenBank/DDBJ databases">
        <title>Implementing the SeqCode for naming new Mesorhizobium species isolated from Vachellia karroo root nodules.</title>
        <authorList>
            <person name="Van Lill M."/>
        </authorList>
    </citation>
    <scope>NUCLEOTIDE SEQUENCE [LARGE SCALE GENOMIC DNA]</scope>
    <source>
        <strain evidence="5 6">VK3E</strain>
    </source>
</reference>
<dbReference type="InterPro" id="IPR015590">
    <property type="entry name" value="Aldehyde_DH_dom"/>
</dbReference>
<evidence type="ECO:0000256" key="2">
    <source>
        <dbReference type="PROSITE-ProRule" id="PRU10007"/>
    </source>
</evidence>
<dbReference type="SUPFAM" id="SSF53720">
    <property type="entry name" value="ALDH-like"/>
    <property type="match status" value="1"/>
</dbReference>
<feature type="domain" description="Aldehyde dehydrogenase" evidence="4">
    <location>
        <begin position="20"/>
        <end position="473"/>
    </location>
</feature>
<dbReference type="InterPro" id="IPR016163">
    <property type="entry name" value="Ald_DH_C"/>
</dbReference>
<dbReference type="InterPro" id="IPR016160">
    <property type="entry name" value="Ald_DH_CS_CYS"/>
</dbReference>
<keyword evidence="6" id="KW-1185">Reference proteome</keyword>
<dbReference type="PROSITE" id="PS00070">
    <property type="entry name" value="ALDEHYDE_DEHYDR_CYS"/>
    <property type="match status" value="1"/>
</dbReference>
<dbReference type="CDD" id="cd07097">
    <property type="entry name" value="ALDH_KGSADH-YcbD"/>
    <property type="match status" value="1"/>
</dbReference>
<dbReference type="InterPro" id="IPR029510">
    <property type="entry name" value="Ald_DH_CS_GLU"/>
</dbReference>
<organism evidence="5 6">
    <name type="scientific">Mesorhizobium australafricanum</name>
    <dbReference type="NCBI Taxonomy" id="3072311"/>
    <lineage>
        <taxon>Bacteria</taxon>
        <taxon>Pseudomonadati</taxon>
        <taxon>Pseudomonadota</taxon>
        <taxon>Alphaproteobacteria</taxon>
        <taxon>Hyphomicrobiales</taxon>
        <taxon>Phyllobacteriaceae</taxon>
        <taxon>Mesorhizobium</taxon>
    </lineage>
</organism>
<dbReference type="Gene3D" id="3.40.605.10">
    <property type="entry name" value="Aldehyde Dehydrogenase, Chain A, domain 1"/>
    <property type="match status" value="1"/>
</dbReference>
<dbReference type="InterPro" id="IPR016162">
    <property type="entry name" value="Ald_DH_N"/>
</dbReference>
<dbReference type="PROSITE" id="PS00687">
    <property type="entry name" value="ALDEHYDE_DEHYDR_GLU"/>
    <property type="match status" value="1"/>
</dbReference>
<sequence>MTVLRKNLIDGEWLGEAGSRNINPSNTNDVVGEYASAGPEEAKQAIAAAKAAFPAWSRSGPLARHAVLKKTSDEIMARKDEIGRSLAREEGKTLAEGVGETIRAAQLFDFFAGETLRLSGEMVPSVRPGVGVEMTREGVGVVGLITPWNFPIAIPAWKIAPALAYGNTIVFKPAELVPESAWTIVDILHRAGLPKGVLNLVMGKGSVVGQAMLDSPDINAISFTGSVGTGKRVAAASVEHMRKFQLEMGGKNPLVVLDDADLGTAVDCAVNGAYFSTGQRCTASSRLIVTDGIHDRFVDAVKERLDKLVIGDALDAKTQIGPVVDQTQLKQDEDYIAIGRQEGAELAFGGDRLERGTPGFYLQPALFVGSTNAMRISREEIFGPVANVIRVKDYDEALSVANDTPFGLTSGICTTSLKHATHFKRNSEAGMVMVNLPTAGVDFHVPFGGRKGSSYGPREQGRYAMEFYTTVKTAYTFAG</sequence>
<dbReference type="RefSeq" id="WP_320213058.1">
    <property type="nucleotide sequence ID" value="NZ_JAVIIS010000006.1"/>
</dbReference>
<dbReference type="Pfam" id="PF00171">
    <property type="entry name" value="Aldedh"/>
    <property type="match status" value="1"/>
</dbReference>
<comment type="similarity">
    <text evidence="3">Belongs to the aldehyde dehydrogenase family.</text>
</comment>
<feature type="active site" evidence="2">
    <location>
        <position position="247"/>
    </location>
</feature>
<evidence type="ECO:0000256" key="3">
    <source>
        <dbReference type="RuleBase" id="RU003345"/>
    </source>
</evidence>
<evidence type="ECO:0000259" key="4">
    <source>
        <dbReference type="Pfam" id="PF00171"/>
    </source>
</evidence>